<comment type="caution">
    <text evidence="2">The sequence shown here is derived from an EMBL/GenBank/DDBJ whole genome shotgun (WGS) entry which is preliminary data.</text>
</comment>
<feature type="compositionally biased region" description="Basic and acidic residues" evidence="1">
    <location>
        <begin position="421"/>
        <end position="436"/>
    </location>
</feature>
<organism evidence="2 3">
    <name type="scientific">Sphagnurus paluster</name>
    <dbReference type="NCBI Taxonomy" id="117069"/>
    <lineage>
        <taxon>Eukaryota</taxon>
        <taxon>Fungi</taxon>
        <taxon>Dikarya</taxon>
        <taxon>Basidiomycota</taxon>
        <taxon>Agaricomycotina</taxon>
        <taxon>Agaricomycetes</taxon>
        <taxon>Agaricomycetidae</taxon>
        <taxon>Agaricales</taxon>
        <taxon>Tricholomatineae</taxon>
        <taxon>Lyophyllaceae</taxon>
        <taxon>Sphagnurus</taxon>
    </lineage>
</organism>
<keyword evidence="3" id="KW-1185">Reference proteome</keyword>
<reference evidence="2" key="2">
    <citation type="submission" date="2021-10" db="EMBL/GenBank/DDBJ databases">
        <title>Phylogenomics reveals ancestral predisposition of the termite-cultivated fungus Termitomyces towards a domesticated lifestyle.</title>
        <authorList>
            <person name="Auxier B."/>
            <person name="Grum-Grzhimaylo A."/>
            <person name="Cardenas M.E."/>
            <person name="Lodge J.D."/>
            <person name="Laessoe T."/>
            <person name="Pedersen O."/>
            <person name="Smith M.E."/>
            <person name="Kuyper T.W."/>
            <person name="Franco-Molano E.A."/>
            <person name="Baroni T.J."/>
            <person name="Aanen D.K."/>
        </authorList>
    </citation>
    <scope>NUCLEOTIDE SEQUENCE</scope>
    <source>
        <strain evidence="2">D49</strain>
    </source>
</reference>
<proteinExistence type="predicted"/>
<feature type="compositionally biased region" description="Basic and acidic residues" evidence="1">
    <location>
        <begin position="486"/>
        <end position="504"/>
    </location>
</feature>
<feature type="compositionally biased region" description="Polar residues" evidence="1">
    <location>
        <begin position="50"/>
        <end position="72"/>
    </location>
</feature>
<feature type="compositionally biased region" description="Polar residues" evidence="1">
    <location>
        <begin position="580"/>
        <end position="591"/>
    </location>
</feature>
<dbReference type="OrthoDB" id="3271227at2759"/>
<feature type="compositionally biased region" description="Low complexity" evidence="1">
    <location>
        <begin position="126"/>
        <end position="137"/>
    </location>
</feature>
<feature type="compositionally biased region" description="Pro residues" evidence="1">
    <location>
        <begin position="321"/>
        <end position="332"/>
    </location>
</feature>
<dbReference type="EMBL" id="JABCKI010000182">
    <property type="protein sequence ID" value="KAG5651923.1"/>
    <property type="molecule type" value="Genomic_DNA"/>
</dbReference>
<evidence type="ECO:0000313" key="3">
    <source>
        <dbReference type="Proteomes" id="UP000717328"/>
    </source>
</evidence>
<feature type="compositionally biased region" description="Basic residues" evidence="1">
    <location>
        <begin position="364"/>
        <end position="374"/>
    </location>
</feature>
<sequence>MDGLAINDDEVISDSEEEEIGGALSIPNTNADKLLEEITQDSDLDPNRVKLSSISTSDHVTTSATKSRPNPRSSHKDNPDPVSSSHISRPSNTTSSSDIYLDTVFSATNIADRAKMRSRNTKSQAPISLPSSDIIELSSDDDYDFSLHASKPRRKPTEKPKPKAKAKMKVSPNITSVSHELGTDNPKPRPRPRPLVKSKPKKSSEPDSPLSGARSQENNFVPTSSESIPNEMPIPFNFLSTPLPPSDPPTSTSATYDHPPIETLPQIHTDHDLPSSPSSLFSVYSSGKKKRKRGLSNVDELQSDDDTGVGLSRMDSDARRMPPPPIPCPPPTFFVGSSSYPSDSILHPAPNVLPDTEPSVRKPSMPKKPARKKKVLETDEEDGAWGTNKPKAKSKPKKAPTRKVMEVVIEGSAKGKGKSANGKEKDKNAYKSREFIDDQEEDEINLIRADVGLVKNATVSEESSLSSVPDSEHEDLNPGPSKKRKSVEDDNTHARDEDDSELQKRGKTMGKRRMVHSDDEDDVCHSPVQILHKPSKGKQKGNSKAVKVTPKPATLFDGDDEQTVDPIMASEEESSRFSKENLQPTNESVSGTPVPRPASKPSEAPSSSISSRYTIAPKTKPTPMSDLIRRVNSKPGSPFCSPVPRALSSAACPATPGTAYSPYLKSSRSALSRIAPLHPNRRTPPPPLPPPPPKKKTKKELEREEQWEEELIESVGGITEWACMSDAERKEMRRAKREHEMSGWED</sequence>
<feature type="region of interest" description="Disordered" evidence="1">
    <location>
        <begin position="1"/>
        <end position="708"/>
    </location>
</feature>
<feature type="compositionally biased region" description="Low complexity" evidence="1">
    <location>
        <begin position="597"/>
        <end position="612"/>
    </location>
</feature>
<feature type="compositionally biased region" description="Basic residues" evidence="1">
    <location>
        <begin position="390"/>
        <end position="401"/>
    </location>
</feature>
<gene>
    <name evidence="2" type="ORF">H0H81_006938</name>
</gene>
<feature type="compositionally biased region" description="Basic residues" evidence="1">
    <location>
        <begin position="505"/>
        <end position="514"/>
    </location>
</feature>
<feature type="compositionally biased region" description="Basic residues" evidence="1">
    <location>
        <begin position="188"/>
        <end position="201"/>
    </location>
</feature>
<dbReference type="AlphaFoldDB" id="A0A9P7GKU5"/>
<feature type="compositionally biased region" description="Low complexity" evidence="1">
    <location>
        <begin position="460"/>
        <end position="469"/>
    </location>
</feature>
<feature type="compositionally biased region" description="Polar residues" evidence="1">
    <location>
        <begin position="81"/>
        <end position="98"/>
    </location>
</feature>
<feature type="compositionally biased region" description="Pro residues" evidence="1">
    <location>
        <begin position="682"/>
        <end position="692"/>
    </location>
</feature>
<feature type="compositionally biased region" description="Polar residues" evidence="1">
    <location>
        <begin position="213"/>
        <end position="228"/>
    </location>
</feature>
<evidence type="ECO:0000313" key="2">
    <source>
        <dbReference type="EMBL" id="KAG5651923.1"/>
    </source>
</evidence>
<feature type="compositionally biased region" description="Low complexity" evidence="1">
    <location>
        <begin position="275"/>
        <end position="286"/>
    </location>
</feature>
<accession>A0A9P7GKU5</accession>
<reference evidence="2" key="1">
    <citation type="submission" date="2021-02" db="EMBL/GenBank/DDBJ databases">
        <authorList>
            <person name="Nieuwenhuis M."/>
            <person name="Van De Peppel L.J.J."/>
        </authorList>
    </citation>
    <scope>NUCLEOTIDE SEQUENCE</scope>
    <source>
        <strain evidence="2">D49</strain>
    </source>
</reference>
<evidence type="ECO:0000256" key="1">
    <source>
        <dbReference type="SAM" id="MobiDB-lite"/>
    </source>
</evidence>
<dbReference type="Proteomes" id="UP000717328">
    <property type="component" value="Unassembled WGS sequence"/>
</dbReference>
<protein>
    <submittedName>
        <fullName evidence="2">Uncharacterized protein</fullName>
    </submittedName>
</protein>
<feature type="compositionally biased region" description="Acidic residues" evidence="1">
    <location>
        <begin position="7"/>
        <end position="20"/>
    </location>
</feature>
<name>A0A9P7GKU5_9AGAR</name>